<feature type="signal peptide" evidence="11">
    <location>
        <begin position="1"/>
        <end position="21"/>
    </location>
</feature>
<dbReference type="InterPro" id="IPR036719">
    <property type="entry name" value="Neuro-gated_channel_TM_sf"/>
</dbReference>
<feature type="transmembrane region" description="Helical" evidence="11">
    <location>
        <begin position="332"/>
        <end position="351"/>
    </location>
</feature>
<comment type="similarity">
    <text evidence="11">Belongs to the ligand-gated ion channel (TC 1.A.9) family.</text>
</comment>
<dbReference type="PROSITE" id="PS00236">
    <property type="entry name" value="NEUROTR_ION_CHANNEL"/>
    <property type="match status" value="1"/>
</dbReference>
<dbReference type="InterPro" id="IPR006202">
    <property type="entry name" value="Neur_chan_lig-bd"/>
</dbReference>
<keyword evidence="7 11" id="KW-1133">Transmembrane helix</keyword>
<evidence type="ECO:0000256" key="2">
    <source>
        <dbReference type="ARBA" id="ARBA00004236"/>
    </source>
</evidence>
<feature type="compositionally biased region" description="Polar residues" evidence="12">
    <location>
        <begin position="29"/>
        <end position="43"/>
    </location>
</feature>
<evidence type="ECO:0000256" key="12">
    <source>
        <dbReference type="SAM" id="MobiDB-lite"/>
    </source>
</evidence>
<dbReference type="SUPFAM" id="SSF90112">
    <property type="entry name" value="Neurotransmitter-gated ion-channel transmembrane pore"/>
    <property type="match status" value="1"/>
</dbReference>
<proteinExistence type="inferred from homology"/>
<keyword evidence="6 11" id="KW-0732">Signal</keyword>
<gene>
    <name evidence="15" type="ORF">Fcan01_19979</name>
</gene>
<dbReference type="InterPro" id="IPR006028">
    <property type="entry name" value="GABAA/Glycine_rcpt"/>
</dbReference>
<feature type="chain" id="PRO_5022263128" evidence="11">
    <location>
        <begin position="22"/>
        <end position="400"/>
    </location>
</feature>
<evidence type="ECO:0000313" key="16">
    <source>
        <dbReference type="Proteomes" id="UP000198287"/>
    </source>
</evidence>
<comment type="caution">
    <text evidence="15">The sequence shown here is derived from an EMBL/GenBank/DDBJ whole genome shotgun (WGS) entry which is preliminary data.</text>
</comment>
<keyword evidence="3 11" id="KW-0813">Transport</keyword>
<evidence type="ECO:0000256" key="3">
    <source>
        <dbReference type="ARBA" id="ARBA00022448"/>
    </source>
</evidence>
<evidence type="ECO:0000259" key="14">
    <source>
        <dbReference type="Pfam" id="PF02932"/>
    </source>
</evidence>
<dbReference type="InterPro" id="IPR018000">
    <property type="entry name" value="Neurotransmitter_ion_chnl_CS"/>
</dbReference>
<evidence type="ECO:0000256" key="9">
    <source>
        <dbReference type="ARBA" id="ARBA00023136"/>
    </source>
</evidence>
<keyword evidence="8 11" id="KW-0406">Ion transport</keyword>
<dbReference type="GO" id="GO:0099095">
    <property type="term" value="F:ligand-gated monoatomic anion channel activity"/>
    <property type="evidence" value="ECO:0007669"/>
    <property type="project" value="UniProtKB-ARBA"/>
</dbReference>
<evidence type="ECO:0000256" key="8">
    <source>
        <dbReference type="ARBA" id="ARBA00023065"/>
    </source>
</evidence>
<dbReference type="OrthoDB" id="6667051at2759"/>
<keyword evidence="16" id="KW-1185">Reference proteome</keyword>
<dbReference type="PANTHER" id="PTHR18945">
    <property type="entry name" value="NEUROTRANSMITTER GATED ION CHANNEL"/>
    <property type="match status" value="1"/>
</dbReference>
<dbReference type="EMBL" id="LNIX01000018">
    <property type="protein sequence ID" value="OXA45182.1"/>
    <property type="molecule type" value="Genomic_DNA"/>
</dbReference>
<evidence type="ECO:0000259" key="13">
    <source>
        <dbReference type="Pfam" id="PF02931"/>
    </source>
</evidence>
<dbReference type="PRINTS" id="PR00253">
    <property type="entry name" value="GABAARECEPTR"/>
</dbReference>
<dbReference type="InterPro" id="IPR006201">
    <property type="entry name" value="Neur_channel"/>
</dbReference>
<dbReference type="CDD" id="cd19049">
    <property type="entry name" value="LGIC_TM_anion"/>
    <property type="match status" value="1"/>
</dbReference>
<dbReference type="PRINTS" id="PR00252">
    <property type="entry name" value="NRIONCHANNEL"/>
</dbReference>
<keyword evidence="9 11" id="KW-0472">Membrane</keyword>
<evidence type="ECO:0000256" key="10">
    <source>
        <dbReference type="ARBA" id="ARBA00023303"/>
    </source>
</evidence>
<keyword evidence="4" id="KW-1003">Cell membrane</keyword>
<feature type="region of interest" description="Disordered" evidence="12">
    <location>
        <begin position="29"/>
        <end position="57"/>
    </location>
</feature>
<keyword evidence="5 11" id="KW-0812">Transmembrane</keyword>
<dbReference type="InterPro" id="IPR006029">
    <property type="entry name" value="Neurotrans-gated_channel_TM"/>
</dbReference>
<dbReference type="Pfam" id="PF02931">
    <property type="entry name" value="Neur_chan_LBD"/>
    <property type="match status" value="1"/>
</dbReference>
<evidence type="ECO:0000256" key="1">
    <source>
        <dbReference type="ARBA" id="ARBA00004141"/>
    </source>
</evidence>
<dbReference type="GO" id="GO:0005230">
    <property type="term" value="F:extracellular ligand-gated monoatomic ion channel activity"/>
    <property type="evidence" value="ECO:0007669"/>
    <property type="project" value="InterPro"/>
</dbReference>
<dbReference type="STRING" id="158441.A0A226DI11"/>
<keyword evidence="10 11" id="KW-0407">Ion channel</keyword>
<reference evidence="15 16" key="1">
    <citation type="submission" date="2015-12" db="EMBL/GenBank/DDBJ databases">
        <title>The genome of Folsomia candida.</title>
        <authorList>
            <person name="Faddeeva A."/>
            <person name="Derks M.F."/>
            <person name="Anvar Y."/>
            <person name="Smit S."/>
            <person name="Van Straalen N."/>
            <person name="Roelofs D."/>
        </authorList>
    </citation>
    <scope>NUCLEOTIDE SEQUENCE [LARGE SCALE GENOMIC DNA]</scope>
    <source>
        <strain evidence="15 16">VU population</strain>
        <tissue evidence="15">Whole body</tissue>
    </source>
</reference>
<dbReference type="SUPFAM" id="SSF63712">
    <property type="entry name" value="Nicotinic receptor ligand binding domain-like"/>
    <property type="match status" value="1"/>
</dbReference>
<evidence type="ECO:0000256" key="4">
    <source>
        <dbReference type="ARBA" id="ARBA00022475"/>
    </source>
</evidence>
<evidence type="ECO:0000313" key="15">
    <source>
        <dbReference type="EMBL" id="OXA45182.1"/>
    </source>
</evidence>
<evidence type="ECO:0000256" key="7">
    <source>
        <dbReference type="ARBA" id="ARBA00022989"/>
    </source>
</evidence>
<feature type="transmembrane region" description="Helical" evidence="11">
    <location>
        <begin position="357"/>
        <end position="376"/>
    </location>
</feature>
<dbReference type="InterPro" id="IPR036734">
    <property type="entry name" value="Neur_chan_lig-bd_sf"/>
</dbReference>
<dbReference type="Pfam" id="PF02932">
    <property type="entry name" value="Neur_chan_memb"/>
    <property type="match status" value="1"/>
</dbReference>
<dbReference type="AlphaFoldDB" id="A0A226DI11"/>
<comment type="caution">
    <text evidence="11">Lacks conserved residue(s) required for the propagation of feature annotation.</text>
</comment>
<accession>A0A226DI11</accession>
<dbReference type="Gene3D" id="1.20.58.390">
    <property type="entry name" value="Neurotransmitter-gated ion-channel transmembrane domain"/>
    <property type="match status" value="1"/>
</dbReference>
<dbReference type="GO" id="GO:0005886">
    <property type="term" value="C:plasma membrane"/>
    <property type="evidence" value="ECO:0007669"/>
    <property type="project" value="UniProtKB-SubCell"/>
</dbReference>
<evidence type="ECO:0000256" key="6">
    <source>
        <dbReference type="ARBA" id="ARBA00022729"/>
    </source>
</evidence>
<dbReference type="Proteomes" id="UP000198287">
    <property type="component" value="Unassembled WGS sequence"/>
</dbReference>
<dbReference type="InterPro" id="IPR038050">
    <property type="entry name" value="Neuro_actylchol_rec"/>
</dbReference>
<comment type="subcellular location">
    <subcellularLocation>
        <location evidence="2">Cell membrane</location>
    </subcellularLocation>
    <subcellularLocation>
        <location evidence="1">Membrane</location>
        <topology evidence="1">Multi-pass membrane protein</topology>
    </subcellularLocation>
</comment>
<sequence>MNLPGLSILLFLCNLSLGGTAQRHVISTSSHSRNVRSPDTSSDVLRDRELTSSEEGEEEIKRINSSYRKFSLPKDYNKLAIPLSTGGRGVYVYLSMFVRTIQEVDEKNAELVLDTDFGMRWVDWKIYDYLVENDWVDPETNHTVGNRTLDSEVLKDIWKPDIFIDQMSSVDRTSILSKLITLNFLGKTETSSSGDIIYSARTSLRLRCDMYFEYYPADTQECTFHVRSYSYTMKDLELFWKKRPGKAIFLDDPEDANFDLQISSAEPHQRLKSLRIEEKFDEFRRGNYSALVFTIKLRRKLSYHLVQTYLPSVLLIFITWLCFLIPSNMVEARIGISLTTVLTLTAMFAAVLQQSPVVSYTMAIDIWMVFCIFCLFGPPHVYTNLLDEIETDKESRQAKH</sequence>
<feature type="domain" description="Neurotransmitter-gated ion-channel ligand-binding" evidence="13">
    <location>
        <begin position="72"/>
        <end position="300"/>
    </location>
</feature>
<organism evidence="15 16">
    <name type="scientific">Folsomia candida</name>
    <name type="common">Springtail</name>
    <dbReference type="NCBI Taxonomy" id="158441"/>
    <lineage>
        <taxon>Eukaryota</taxon>
        <taxon>Metazoa</taxon>
        <taxon>Ecdysozoa</taxon>
        <taxon>Arthropoda</taxon>
        <taxon>Hexapoda</taxon>
        <taxon>Collembola</taxon>
        <taxon>Entomobryomorpha</taxon>
        <taxon>Isotomoidea</taxon>
        <taxon>Isotomidae</taxon>
        <taxon>Proisotominae</taxon>
        <taxon>Folsomia</taxon>
    </lineage>
</organism>
<dbReference type="Gene3D" id="2.70.170.10">
    <property type="entry name" value="Neurotransmitter-gated ion-channel ligand-binding domain"/>
    <property type="match status" value="1"/>
</dbReference>
<evidence type="ECO:0000256" key="5">
    <source>
        <dbReference type="ARBA" id="ARBA00022692"/>
    </source>
</evidence>
<protein>
    <submittedName>
        <fullName evidence="15">Glutamate-gated chloride channel alpha</fullName>
    </submittedName>
</protein>
<evidence type="ECO:0000256" key="11">
    <source>
        <dbReference type="RuleBase" id="RU000687"/>
    </source>
</evidence>
<feature type="transmembrane region" description="Helical" evidence="11">
    <location>
        <begin position="308"/>
        <end position="325"/>
    </location>
</feature>
<dbReference type="GO" id="GO:0004888">
    <property type="term" value="F:transmembrane signaling receptor activity"/>
    <property type="evidence" value="ECO:0007669"/>
    <property type="project" value="InterPro"/>
</dbReference>
<dbReference type="GO" id="GO:0005254">
    <property type="term" value="F:chloride channel activity"/>
    <property type="evidence" value="ECO:0007669"/>
    <property type="project" value="UniProtKB-ARBA"/>
</dbReference>
<name>A0A226DI11_FOLCA</name>
<feature type="domain" description="Neurotransmitter-gated ion-channel transmembrane" evidence="14">
    <location>
        <begin position="308"/>
        <end position="373"/>
    </location>
</feature>